<dbReference type="InterPro" id="IPR002638">
    <property type="entry name" value="Quinolinate_PRibosylTrfase_C"/>
</dbReference>
<evidence type="ECO:0000256" key="8">
    <source>
        <dbReference type="ARBA" id="ARBA00022679"/>
    </source>
</evidence>
<dbReference type="PANTHER" id="PTHR32179">
    <property type="entry name" value="NICOTINATE-NUCLEOTIDE PYROPHOSPHORYLASE [CARBOXYLATING]"/>
    <property type="match status" value="1"/>
</dbReference>
<sequence>MPELDYFQHLELNIETALKEDIATGDLSASLIAAQQQAKAHIITKEDAVICGRPWFDAVFKHLDPATEIVWHCKEGESVKAGTILCELNGNARILLSGERSALNFLQTLSATATETARYVEKLQGSHTQLLDTRKTLPGLRLAQKYAVHCGGGKNHRIGLYDAILLKENHIMAAHGIQNAVYSAKQLYPNTTVEVETETLDEVKQALEAGADIIMLDNFSLEMIREAVQMNNGQAKLEVSGNVELEQLSTLASTQVDFISTGAITKNIRAVDLSMRFEFL</sequence>
<dbReference type="GO" id="GO:0004514">
    <property type="term" value="F:nicotinate-nucleotide diphosphorylase (carboxylating) activity"/>
    <property type="evidence" value="ECO:0007669"/>
    <property type="project" value="UniProtKB-EC"/>
</dbReference>
<proteinExistence type="inferred from homology"/>
<dbReference type="InterPro" id="IPR004393">
    <property type="entry name" value="NadC"/>
</dbReference>
<evidence type="ECO:0000259" key="14">
    <source>
        <dbReference type="Pfam" id="PF02749"/>
    </source>
</evidence>
<dbReference type="Pfam" id="PF02749">
    <property type="entry name" value="QRPTase_N"/>
    <property type="match status" value="1"/>
</dbReference>
<evidence type="ECO:0000256" key="7">
    <source>
        <dbReference type="ARBA" id="ARBA00022676"/>
    </source>
</evidence>
<comment type="similarity">
    <text evidence="3 12">Belongs to the NadC/ModD family.</text>
</comment>
<gene>
    <name evidence="15" type="ORF">EI16_00990</name>
</gene>
<keyword evidence="16" id="KW-1185">Reference proteome</keyword>
<feature type="domain" description="Quinolinate phosphoribosyl transferase C-terminal" evidence="13">
    <location>
        <begin position="113"/>
        <end position="276"/>
    </location>
</feature>
<dbReference type="EMBL" id="JMIU01000001">
    <property type="protein sequence ID" value="KDN94920.1"/>
    <property type="molecule type" value="Genomic_DNA"/>
</dbReference>
<organism evidence="15 16">
    <name type="scientific">Hydrogenovibrio marinus</name>
    <dbReference type="NCBI Taxonomy" id="28885"/>
    <lineage>
        <taxon>Bacteria</taxon>
        <taxon>Pseudomonadati</taxon>
        <taxon>Pseudomonadota</taxon>
        <taxon>Gammaproteobacteria</taxon>
        <taxon>Thiotrichales</taxon>
        <taxon>Piscirickettsiaceae</taxon>
        <taxon>Hydrogenovibrio</taxon>
    </lineage>
</organism>
<dbReference type="SUPFAM" id="SSF54675">
    <property type="entry name" value="Nicotinate/Quinolinate PRTase N-terminal domain-like"/>
    <property type="match status" value="1"/>
</dbReference>
<comment type="function">
    <text evidence="1">Involved in the catabolism of quinolinic acid (QA).</text>
</comment>
<dbReference type="Gene3D" id="3.90.1170.20">
    <property type="entry name" value="Quinolinate phosphoribosyl transferase, N-terminal domain"/>
    <property type="match status" value="1"/>
</dbReference>
<feature type="domain" description="Quinolinate phosphoribosyl transferase N-terminal" evidence="14">
    <location>
        <begin position="30"/>
        <end position="110"/>
    </location>
</feature>
<evidence type="ECO:0000256" key="2">
    <source>
        <dbReference type="ARBA" id="ARBA00004893"/>
    </source>
</evidence>
<name>A0A066ZXT0_HYDMR</name>
<dbReference type="InterPro" id="IPR037128">
    <property type="entry name" value="Quinolinate_PRibosylTase_N_sf"/>
</dbReference>
<dbReference type="EC" id="2.4.2.19" evidence="5"/>
<comment type="pathway">
    <text evidence="2">Cofactor biosynthesis; NAD(+) biosynthesis; nicotinate D-ribonucleotide from quinolinate: step 1/1.</text>
</comment>
<evidence type="ECO:0000256" key="9">
    <source>
        <dbReference type="ARBA" id="ARBA00033102"/>
    </source>
</evidence>
<keyword evidence="8 12" id="KW-0808">Transferase</keyword>
<dbReference type="FunFam" id="3.20.20.70:FF:000030">
    <property type="entry name" value="Nicotinate-nucleotide pyrophosphorylase, carboxylating"/>
    <property type="match status" value="1"/>
</dbReference>
<evidence type="ECO:0000256" key="11">
    <source>
        <dbReference type="ARBA" id="ARBA00069173"/>
    </source>
</evidence>
<evidence type="ECO:0000256" key="3">
    <source>
        <dbReference type="ARBA" id="ARBA00009400"/>
    </source>
</evidence>
<dbReference type="GO" id="GO:0009435">
    <property type="term" value="P:NAD+ biosynthetic process"/>
    <property type="evidence" value="ECO:0007669"/>
    <property type="project" value="UniProtKB-UniPathway"/>
</dbReference>
<evidence type="ECO:0000256" key="5">
    <source>
        <dbReference type="ARBA" id="ARBA00011944"/>
    </source>
</evidence>
<dbReference type="SUPFAM" id="SSF51690">
    <property type="entry name" value="Nicotinate/Quinolinate PRTase C-terminal domain-like"/>
    <property type="match status" value="1"/>
</dbReference>
<comment type="caution">
    <text evidence="15">The sequence shown here is derived from an EMBL/GenBank/DDBJ whole genome shotgun (WGS) entry which is preliminary data.</text>
</comment>
<dbReference type="GO" id="GO:0034213">
    <property type="term" value="P:quinolinate catabolic process"/>
    <property type="evidence" value="ECO:0007669"/>
    <property type="project" value="TreeGrafter"/>
</dbReference>
<dbReference type="CDD" id="cd01572">
    <property type="entry name" value="QPRTase"/>
    <property type="match status" value="1"/>
</dbReference>
<comment type="catalytic activity">
    <reaction evidence="10">
        <text>nicotinate beta-D-ribonucleotide + CO2 + diphosphate = quinolinate + 5-phospho-alpha-D-ribose 1-diphosphate + 2 H(+)</text>
        <dbReference type="Rhea" id="RHEA:12733"/>
        <dbReference type="ChEBI" id="CHEBI:15378"/>
        <dbReference type="ChEBI" id="CHEBI:16526"/>
        <dbReference type="ChEBI" id="CHEBI:29959"/>
        <dbReference type="ChEBI" id="CHEBI:33019"/>
        <dbReference type="ChEBI" id="CHEBI:57502"/>
        <dbReference type="ChEBI" id="CHEBI:58017"/>
        <dbReference type="EC" id="2.4.2.19"/>
    </reaction>
</comment>
<evidence type="ECO:0000256" key="4">
    <source>
        <dbReference type="ARBA" id="ARBA00011218"/>
    </source>
</evidence>
<dbReference type="InterPro" id="IPR027277">
    <property type="entry name" value="NadC/ModD"/>
</dbReference>
<keyword evidence="7 12" id="KW-0328">Glycosyltransferase</keyword>
<dbReference type="InterPro" id="IPR022412">
    <property type="entry name" value="Quinolinate_PRibosylTrfase_N"/>
</dbReference>
<dbReference type="GO" id="GO:0005737">
    <property type="term" value="C:cytoplasm"/>
    <property type="evidence" value="ECO:0007669"/>
    <property type="project" value="TreeGrafter"/>
</dbReference>
<evidence type="ECO:0000259" key="13">
    <source>
        <dbReference type="Pfam" id="PF01729"/>
    </source>
</evidence>
<dbReference type="PIRSF" id="PIRSF006250">
    <property type="entry name" value="NadC_ModD"/>
    <property type="match status" value="1"/>
</dbReference>
<accession>A0A066ZXT0</accession>
<dbReference type="Pfam" id="PF01729">
    <property type="entry name" value="QRPTase_C"/>
    <property type="match status" value="1"/>
</dbReference>
<dbReference type="STRING" id="28885.EI16_00990"/>
<dbReference type="Gene3D" id="3.20.20.70">
    <property type="entry name" value="Aldolase class I"/>
    <property type="match status" value="1"/>
</dbReference>
<evidence type="ECO:0000313" key="16">
    <source>
        <dbReference type="Proteomes" id="UP000027341"/>
    </source>
</evidence>
<evidence type="ECO:0000256" key="6">
    <source>
        <dbReference type="ARBA" id="ARBA00022642"/>
    </source>
</evidence>
<keyword evidence="6" id="KW-0662">Pyridine nucleotide biosynthesis</keyword>
<dbReference type="AlphaFoldDB" id="A0A066ZXT0"/>
<dbReference type="RefSeq" id="WP_029908502.1">
    <property type="nucleotide sequence ID" value="NZ_AP020335.1"/>
</dbReference>
<dbReference type="NCBIfam" id="TIGR00078">
    <property type="entry name" value="nadC"/>
    <property type="match status" value="1"/>
</dbReference>
<comment type="subunit">
    <text evidence="4">Hexamer formed by 3 homodimers.</text>
</comment>
<reference evidence="15 16" key="1">
    <citation type="submission" date="2014-04" db="EMBL/GenBank/DDBJ databases">
        <title>Draft genome sequence of Hydrogenovibrio marinus MH-110, a model organism for aerobic H2 metabolism.</title>
        <authorList>
            <person name="Cha H.J."/>
            <person name="Jo B.H."/>
            <person name="Hwang B.H."/>
        </authorList>
    </citation>
    <scope>NUCLEOTIDE SEQUENCE [LARGE SCALE GENOMIC DNA]</scope>
    <source>
        <strain evidence="15 16">MH-110</strain>
    </source>
</reference>
<evidence type="ECO:0000256" key="12">
    <source>
        <dbReference type="PIRNR" id="PIRNR006250"/>
    </source>
</evidence>
<dbReference type="FunFam" id="3.90.1170.20:FF:000001">
    <property type="entry name" value="Nicotinate-nucleotide diphosphorylase (Carboxylating)"/>
    <property type="match status" value="1"/>
</dbReference>
<dbReference type="UniPathway" id="UPA00253">
    <property type="reaction ID" value="UER00331"/>
</dbReference>
<evidence type="ECO:0000256" key="10">
    <source>
        <dbReference type="ARBA" id="ARBA00047445"/>
    </source>
</evidence>
<dbReference type="InterPro" id="IPR013785">
    <property type="entry name" value="Aldolase_TIM"/>
</dbReference>
<protein>
    <recommendedName>
        <fullName evidence="11">Probable nicotinate-nucleotide pyrophosphorylase [carboxylating]</fullName>
        <ecNumber evidence="5">2.4.2.19</ecNumber>
    </recommendedName>
    <alternativeName>
        <fullName evidence="9">Quinolinate phosphoribosyltransferase [decarboxylating]</fullName>
    </alternativeName>
</protein>
<evidence type="ECO:0000313" key="15">
    <source>
        <dbReference type="EMBL" id="KDN94920.1"/>
    </source>
</evidence>
<dbReference type="Proteomes" id="UP000027341">
    <property type="component" value="Unassembled WGS sequence"/>
</dbReference>
<dbReference type="PANTHER" id="PTHR32179:SF3">
    <property type="entry name" value="NICOTINATE-NUCLEOTIDE PYROPHOSPHORYLASE [CARBOXYLATING]"/>
    <property type="match status" value="1"/>
</dbReference>
<dbReference type="InterPro" id="IPR036068">
    <property type="entry name" value="Nicotinate_pribotase-like_C"/>
</dbReference>
<evidence type="ECO:0000256" key="1">
    <source>
        <dbReference type="ARBA" id="ARBA00003237"/>
    </source>
</evidence>